<dbReference type="SFLD" id="SFLDS00029">
    <property type="entry name" value="Radical_SAM"/>
    <property type="match status" value="1"/>
</dbReference>
<dbReference type="SUPFAM" id="SSF102114">
    <property type="entry name" value="Radical SAM enzymes"/>
    <property type="match status" value="1"/>
</dbReference>
<evidence type="ECO:0000256" key="5">
    <source>
        <dbReference type="ARBA" id="ARBA00023004"/>
    </source>
</evidence>
<dbReference type="NCBIfam" id="TIGR04085">
    <property type="entry name" value="rSAM_more_4Fe4S"/>
    <property type="match status" value="1"/>
</dbReference>
<dbReference type="EMBL" id="CP124616">
    <property type="protein sequence ID" value="WGW03577.1"/>
    <property type="molecule type" value="Genomic_DNA"/>
</dbReference>
<evidence type="ECO:0000256" key="1">
    <source>
        <dbReference type="ARBA" id="ARBA00001966"/>
    </source>
</evidence>
<sequence>MKLSRFLTHCEFEGSGYLHSGLSGAVYSLELDDYFGLLEDPAQFVANRPEIAAELRRWYFLVPERLREIDVLKRRRNLGCADRRHLGLTVITSLACNFDCPYCYEDKRVSLIGAGVEQALFDLVSERMPTLETLQIHWLGGEPLLAKRRLLGLSAKLQALSLEHGVRYAANVTTNGFLLDAGTAQALRSAGITHAQVCLDGPPDIHDKMRPQTNGKGSFKQVLENVEASCEILDLTVRVNADTSNYDRCKELLEILQGRRLNGKITIYLGHLVNVDDGAPSPSATYLPRCFAGGEFAQKEIEFLRLAAEMGFNGPALPGPITTPCTAVRPDEFVVGSEGELYKCWENVGNRGEIIGNISDLANLDLERQRKWLDFDPFTDAECSNCVALPSCMGGCRHHQLDDRLHDARCSTFRSTSVEQLMLFAKQVRGKNQVSLLRPE</sequence>
<accession>A0ABY8QG37</accession>
<dbReference type="InterPro" id="IPR007197">
    <property type="entry name" value="rSAM"/>
</dbReference>
<dbReference type="Gene3D" id="3.20.20.70">
    <property type="entry name" value="Aldolase class I"/>
    <property type="match status" value="1"/>
</dbReference>
<reference evidence="8 9" key="1">
    <citation type="submission" date="2023-05" db="EMBL/GenBank/DDBJ databases">
        <title>YMD87, complete Genome.</title>
        <authorList>
            <person name="Zhang J."/>
            <person name="Xu X."/>
        </authorList>
    </citation>
    <scope>NUCLEOTIDE SEQUENCE [LARGE SCALE GENOMIC DNA]</scope>
    <source>
        <strain evidence="8 9">YMD87</strain>
    </source>
</reference>
<comment type="cofactor">
    <cofactor evidence="1">
        <name>[4Fe-4S] cluster</name>
        <dbReference type="ChEBI" id="CHEBI:49883"/>
    </cofactor>
</comment>
<gene>
    <name evidence="8" type="ORF">QF118_16880</name>
</gene>
<dbReference type="Proteomes" id="UP001241605">
    <property type="component" value="Chromosome"/>
</dbReference>
<evidence type="ECO:0000256" key="3">
    <source>
        <dbReference type="ARBA" id="ARBA00022691"/>
    </source>
</evidence>
<evidence type="ECO:0000256" key="4">
    <source>
        <dbReference type="ARBA" id="ARBA00022723"/>
    </source>
</evidence>
<dbReference type="PROSITE" id="PS51918">
    <property type="entry name" value="RADICAL_SAM"/>
    <property type="match status" value="1"/>
</dbReference>
<dbReference type="CDD" id="cd01335">
    <property type="entry name" value="Radical_SAM"/>
    <property type="match status" value="1"/>
</dbReference>
<dbReference type="Pfam" id="PF04055">
    <property type="entry name" value="Radical_SAM"/>
    <property type="match status" value="1"/>
</dbReference>
<keyword evidence="6" id="KW-0411">Iron-sulfur</keyword>
<proteinExistence type="predicted"/>
<dbReference type="InterPro" id="IPR058240">
    <property type="entry name" value="rSAM_sf"/>
</dbReference>
<keyword evidence="2" id="KW-0004">4Fe-4S</keyword>
<evidence type="ECO:0000256" key="2">
    <source>
        <dbReference type="ARBA" id="ARBA00022485"/>
    </source>
</evidence>
<organism evidence="8 9">
    <name type="scientific">Tropicibacter oceani</name>
    <dbReference type="NCBI Taxonomy" id="3058420"/>
    <lineage>
        <taxon>Bacteria</taxon>
        <taxon>Pseudomonadati</taxon>
        <taxon>Pseudomonadota</taxon>
        <taxon>Alphaproteobacteria</taxon>
        <taxon>Rhodobacterales</taxon>
        <taxon>Roseobacteraceae</taxon>
        <taxon>Tropicibacter</taxon>
    </lineage>
</organism>
<keyword evidence="5" id="KW-0408">Iron</keyword>
<feature type="domain" description="Radical SAM core" evidence="7">
    <location>
        <begin position="80"/>
        <end position="313"/>
    </location>
</feature>
<keyword evidence="3" id="KW-0949">S-adenosyl-L-methionine</keyword>
<protein>
    <submittedName>
        <fullName evidence="8">Radical SAM protein</fullName>
    </submittedName>
</protein>
<evidence type="ECO:0000313" key="8">
    <source>
        <dbReference type="EMBL" id="WGW03577.1"/>
    </source>
</evidence>
<keyword evidence="9" id="KW-1185">Reference proteome</keyword>
<name>A0ABY8QG37_9RHOB</name>
<dbReference type="InterPro" id="IPR013785">
    <property type="entry name" value="Aldolase_TIM"/>
</dbReference>
<evidence type="ECO:0000259" key="7">
    <source>
        <dbReference type="PROSITE" id="PS51918"/>
    </source>
</evidence>
<dbReference type="PANTHER" id="PTHR43787:SF3">
    <property type="entry name" value="ARYLSULFATASE REGULATORY PROTEIN"/>
    <property type="match status" value="1"/>
</dbReference>
<dbReference type="PANTHER" id="PTHR43787">
    <property type="entry name" value="FEMO COFACTOR BIOSYNTHESIS PROTEIN NIFB-RELATED"/>
    <property type="match status" value="1"/>
</dbReference>
<keyword evidence="4" id="KW-0479">Metal-binding</keyword>
<evidence type="ECO:0000256" key="6">
    <source>
        <dbReference type="ARBA" id="ARBA00023014"/>
    </source>
</evidence>
<dbReference type="RefSeq" id="WP_282300208.1">
    <property type="nucleotide sequence ID" value="NZ_CP124616.1"/>
</dbReference>
<dbReference type="InterPro" id="IPR023885">
    <property type="entry name" value="4Fe4S-binding_SPASM_dom"/>
</dbReference>
<evidence type="ECO:0000313" key="9">
    <source>
        <dbReference type="Proteomes" id="UP001241605"/>
    </source>
</evidence>
<dbReference type="SFLD" id="SFLDG01067">
    <property type="entry name" value="SPASM/twitch_domain_containing"/>
    <property type="match status" value="1"/>
</dbReference>